<reference evidence="2 3" key="1">
    <citation type="journal article" date="2019" name="Commun. Biol.">
        <title>The bagworm genome reveals a unique fibroin gene that provides high tensile strength.</title>
        <authorList>
            <person name="Kono N."/>
            <person name="Nakamura H."/>
            <person name="Ohtoshi R."/>
            <person name="Tomita M."/>
            <person name="Numata K."/>
            <person name="Arakawa K."/>
        </authorList>
    </citation>
    <scope>NUCLEOTIDE SEQUENCE [LARGE SCALE GENOMIC DNA]</scope>
</reference>
<sequence length="89" mass="10038">MKRDRHTANGKSEIDHKVSTRFLSPHCRGRVSGDLINWATVWAARRTSLAPSHELCHRFRRHRANSSVRQVENSSVSRPCLGSNAPPPV</sequence>
<comment type="caution">
    <text evidence="2">The sequence shown here is derived from an EMBL/GenBank/DDBJ whole genome shotgun (WGS) entry which is preliminary data.</text>
</comment>
<proteinExistence type="predicted"/>
<feature type="region of interest" description="Disordered" evidence="1">
    <location>
        <begin position="64"/>
        <end position="89"/>
    </location>
</feature>
<feature type="compositionally biased region" description="Polar residues" evidence="1">
    <location>
        <begin position="65"/>
        <end position="77"/>
    </location>
</feature>
<protein>
    <submittedName>
        <fullName evidence="2">Uncharacterized protein</fullName>
    </submittedName>
</protein>
<evidence type="ECO:0000313" key="3">
    <source>
        <dbReference type="Proteomes" id="UP000299102"/>
    </source>
</evidence>
<name>A0A4C2A5X1_EUMVA</name>
<gene>
    <name evidence="2" type="ORF">EVAR_65781_1</name>
</gene>
<keyword evidence="3" id="KW-1185">Reference proteome</keyword>
<accession>A0A4C2A5X1</accession>
<evidence type="ECO:0000313" key="2">
    <source>
        <dbReference type="EMBL" id="GBP94584.1"/>
    </source>
</evidence>
<dbReference type="Proteomes" id="UP000299102">
    <property type="component" value="Unassembled WGS sequence"/>
</dbReference>
<organism evidence="2 3">
    <name type="scientific">Eumeta variegata</name>
    <name type="common">Bagworm moth</name>
    <name type="synonym">Eumeta japonica</name>
    <dbReference type="NCBI Taxonomy" id="151549"/>
    <lineage>
        <taxon>Eukaryota</taxon>
        <taxon>Metazoa</taxon>
        <taxon>Ecdysozoa</taxon>
        <taxon>Arthropoda</taxon>
        <taxon>Hexapoda</taxon>
        <taxon>Insecta</taxon>
        <taxon>Pterygota</taxon>
        <taxon>Neoptera</taxon>
        <taxon>Endopterygota</taxon>
        <taxon>Lepidoptera</taxon>
        <taxon>Glossata</taxon>
        <taxon>Ditrysia</taxon>
        <taxon>Tineoidea</taxon>
        <taxon>Psychidae</taxon>
        <taxon>Oiketicinae</taxon>
        <taxon>Eumeta</taxon>
    </lineage>
</organism>
<dbReference type="AlphaFoldDB" id="A0A4C2A5X1"/>
<dbReference type="EMBL" id="BGZK01002523">
    <property type="protein sequence ID" value="GBP94584.1"/>
    <property type="molecule type" value="Genomic_DNA"/>
</dbReference>
<evidence type="ECO:0000256" key="1">
    <source>
        <dbReference type="SAM" id="MobiDB-lite"/>
    </source>
</evidence>